<reference evidence="3" key="2">
    <citation type="journal article" date="2017" name="J. Anim. Genet.">
        <title>Multiple reference genome sequences of hot pepper reveal the massive evolution of plant disease resistance genes by retroduplication.</title>
        <authorList>
            <person name="Kim S."/>
            <person name="Park J."/>
            <person name="Yeom S.-I."/>
            <person name="Kim Y.-M."/>
            <person name="Seo E."/>
            <person name="Kim K.-T."/>
            <person name="Kim M.-S."/>
            <person name="Lee J.M."/>
            <person name="Cheong K."/>
            <person name="Shin H.-S."/>
            <person name="Kim S.-B."/>
            <person name="Han K."/>
            <person name="Lee J."/>
            <person name="Park M."/>
            <person name="Lee H.-A."/>
            <person name="Lee H.-Y."/>
            <person name="Lee Y."/>
            <person name="Oh S."/>
            <person name="Lee J.H."/>
            <person name="Choi E."/>
            <person name="Choi E."/>
            <person name="Lee S.E."/>
            <person name="Jeon J."/>
            <person name="Kim H."/>
            <person name="Choi G."/>
            <person name="Song H."/>
            <person name="Lee J."/>
            <person name="Lee S.-C."/>
            <person name="Kwon J.-K."/>
            <person name="Lee H.-Y."/>
            <person name="Koo N."/>
            <person name="Hong Y."/>
            <person name="Kim R.W."/>
            <person name="Kang W.-H."/>
            <person name="Huh J.H."/>
            <person name="Kang B.-C."/>
            <person name="Yang T.-J."/>
            <person name="Lee Y.-H."/>
            <person name="Bennetzen J.L."/>
            <person name="Choi D."/>
        </authorList>
    </citation>
    <scope>NUCLEOTIDE SEQUENCE [LARGE SCALE GENOMIC DNA]</scope>
    <source>
        <strain evidence="3">cv. PBC81</strain>
    </source>
</reference>
<evidence type="ECO:0000313" key="3">
    <source>
        <dbReference type="Proteomes" id="UP000224567"/>
    </source>
</evidence>
<dbReference type="GO" id="GO:0003735">
    <property type="term" value="F:structural constituent of ribosome"/>
    <property type="evidence" value="ECO:0007669"/>
    <property type="project" value="InterPro"/>
</dbReference>
<evidence type="ECO:0000313" key="2">
    <source>
        <dbReference type="EMBL" id="PHT37355.1"/>
    </source>
</evidence>
<dbReference type="GO" id="GO:0042273">
    <property type="term" value="P:ribosomal large subunit biogenesis"/>
    <property type="evidence" value="ECO:0007669"/>
    <property type="project" value="TreeGrafter"/>
</dbReference>
<dbReference type="Proteomes" id="UP000224567">
    <property type="component" value="Unassembled WGS sequence"/>
</dbReference>
<dbReference type="GO" id="GO:0005730">
    <property type="term" value="C:nucleolus"/>
    <property type="evidence" value="ECO:0007669"/>
    <property type="project" value="TreeGrafter"/>
</dbReference>
<dbReference type="AlphaFoldDB" id="A0A2G2VWK4"/>
<accession>A0A2G2VWK4</accession>
<dbReference type="OrthoDB" id="10262490at2759"/>
<keyword evidence="3" id="KW-1185">Reference proteome</keyword>
<feature type="chain" id="PRO_5013948563" evidence="1">
    <location>
        <begin position="23"/>
        <end position="296"/>
    </location>
</feature>
<dbReference type="InterPro" id="IPR056366">
    <property type="entry name" value="Ribosomal_eL24"/>
</dbReference>
<evidence type="ECO:0000256" key="1">
    <source>
        <dbReference type="SAM" id="SignalP"/>
    </source>
</evidence>
<gene>
    <name evidence="2" type="ORF">CQW23_25055</name>
</gene>
<dbReference type="STRING" id="33114.A0A2G2VWK4"/>
<protein>
    <submittedName>
        <fullName evidence="2">Ribosome biogenesis protein RLP24</fullName>
    </submittedName>
</protein>
<keyword evidence="1" id="KW-0732">Signal</keyword>
<name>A0A2G2VWK4_CAPBA</name>
<feature type="signal peptide" evidence="1">
    <location>
        <begin position="1"/>
        <end position="22"/>
    </location>
</feature>
<reference evidence="2 3" key="1">
    <citation type="journal article" date="2017" name="Genome Biol.">
        <title>New reference genome sequences of hot pepper reveal the massive evolution of plant disease-resistance genes by retroduplication.</title>
        <authorList>
            <person name="Kim S."/>
            <person name="Park J."/>
            <person name="Yeom S.I."/>
            <person name="Kim Y.M."/>
            <person name="Seo E."/>
            <person name="Kim K.T."/>
            <person name="Kim M.S."/>
            <person name="Lee J.M."/>
            <person name="Cheong K."/>
            <person name="Shin H.S."/>
            <person name="Kim S.B."/>
            <person name="Han K."/>
            <person name="Lee J."/>
            <person name="Park M."/>
            <person name="Lee H.A."/>
            <person name="Lee H.Y."/>
            <person name="Lee Y."/>
            <person name="Oh S."/>
            <person name="Lee J.H."/>
            <person name="Choi E."/>
            <person name="Choi E."/>
            <person name="Lee S.E."/>
            <person name="Jeon J."/>
            <person name="Kim H."/>
            <person name="Choi G."/>
            <person name="Song H."/>
            <person name="Lee J."/>
            <person name="Lee S.C."/>
            <person name="Kwon J.K."/>
            <person name="Lee H.Y."/>
            <person name="Koo N."/>
            <person name="Hong Y."/>
            <person name="Kim R.W."/>
            <person name="Kang W.H."/>
            <person name="Huh J.H."/>
            <person name="Kang B.C."/>
            <person name="Yang T.J."/>
            <person name="Lee Y.H."/>
            <person name="Bennetzen J.L."/>
            <person name="Choi D."/>
        </authorList>
    </citation>
    <scope>NUCLEOTIDE SEQUENCE [LARGE SCALE GENOMIC DNA]</scope>
    <source>
        <strain evidence="3">cv. PBC81</strain>
    </source>
</reference>
<organism evidence="2 3">
    <name type="scientific">Capsicum baccatum</name>
    <name type="common">Peruvian pepper</name>
    <dbReference type="NCBI Taxonomy" id="33114"/>
    <lineage>
        <taxon>Eukaryota</taxon>
        <taxon>Viridiplantae</taxon>
        <taxon>Streptophyta</taxon>
        <taxon>Embryophyta</taxon>
        <taxon>Tracheophyta</taxon>
        <taxon>Spermatophyta</taxon>
        <taxon>Magnoliopsida</taxon>
        <taxon>eudicotyledons</taxon>
        <taxon>Gunneridae</taxon>
        <taxon>Pentapetalae</taxon>
        <taxon>asterids</taxon>
        <taxon>lamiids</taxon>
        <taxon>Solanales</taxon>
        <taxon>Solanaceae</taxon>
        <taxon>Solanoideae</taxon>
        <taxon>Capsiceae</taxon>
        <taxon>Capsicum</taxon>
    </lineage>
</organism>
<comment type="caution">
    <text evidence="2">The sequence shown here is derived from an EMBL/GenBank/DDBJ whole genome shotgun (WGS) entry which is preliminary data.</text>
</comment>
<dbReference type="EMBL" id="MLFT02000010">
    <property type="protein sequence ID" value="PHT37355.1"/>
    <property type="molecule type" value="Genomic_DNA"/>
</dbReference>
<sequence length="296" mass="34028">MAKHFLLLNLVAVLCFRCGVLAFEPSPMQDFWVADPASTESTVDLELVPLNICHEYEELKYLTISDSHGDGYCPNILKGYLSSITETDTDTKTETVGAVLSLEYSSYFMYSNMNHKIGGFMRRNNGSFSSLEIRSITTFVLDKYGDSTFEFERKRNRPDRYDRNVTENTLKAIKKIDKIKVDREERTIAKRMKGKKAKEQREAAKELEQSIHLVPVPEKHCLSRSRGLRKGSRRKIAGGMIILLPIFYILKLKHKSFHAYFYGMCNVLLSPTSRICMVWQLSLVSIETLFIILIKK</sequence>
<dbReference type="PANTHER" id="PTHR10792">
    <property type="entry name" value="60S RIBOSOMAL PROTEIN L24"/>
    <property type="match status" value="1"/>
</dbReference>
<dbReference type="PANTHER" id="PTHR10792:SF8">
    <property type="entry name" value="RIBOSOME BIOGENESIS PROTEIN RLP24-RELATED"/>
    <property type="match status" value="1"/>
</dbReference>
<proteinExistence type="predicted"/>